<evidence type="ECO:0000256" key="1">
    <source>
        <dbReference type="ARBA" id="ARBA00005964"/>
    </source>
</evidence>
<comment type="similarity">
    <text evidence="1 5">Belongs to the type-B carboxylesterase/lipase family.</text>
</comment>
<dbReference type="AlphaFoldDB" id="A0A1B6LM84"/>
<keyword evidence="2" id="KW-0719">Serine esterase</keyword>
<accession>A0A1B6LM84</accession>
<dbReference type="EMBL" id="GEBQ01015126">
    <property type="protein sequence ID" value="JAT24851.1"/>
    <property type="molecule type" value="Transcribed_RNA"/>
</dbReference>
<dbReference type="Pfam" id="PF00135">
    <property type="entry name" value="COesterase"/>
    <property type="match status" value="1"/>
</dbReference>
<reference evidence="7" key="1">
    <citation type="submission" date="2015-11" db="EMBL/GenBank/DDBJ databases">
        <title>De novo transcriptome assembly of four potential Pierce s Disease insect vectors from Arizona vineyards.</title>
        <authorList>
            <person name="Tassone E.E."/>
        </authorList>
    </citation>
    <scope>NUCLEOTIDE SEQUENCE</scope>
</reference>
<dbReference type="SUPFAM" id="SSF53474">
    <property type="entry name" value="alpha/beta-Hydrolases"/>
    <property type="match status" value="1"/>
</dbReference>
<evidence type="ECO:0000256" key="5">
    <source>
        <dbReference type="RuleBase" id="RU361235"/>
    </source>
</evidence>
<dbReference type="GO" id="GO:0052689">
    <property type="term" value="F:carboxylic ester hydrolase activity"/>
    <property type="evidence" value="ECO:0007669"/>
    <property type="project" value="UniProtKB-KW"/>
</dbReference>
<sequence>MAEKMVVIQTKLGQLRGLVQQSCLTGKDYCSFRGIPFGKPPLGELRFKAPQPFGGWEGVRDALDNGPDPKQPGLGPIPMPGMVSDEDCLYINVYMNELPIKGSAKKPVMVSIHGGAFLLGSGGSMMAGPEYLLNEDVVIASFNYRCGAFGFLSLENEEVPGNAGLKDQTLALKWVHDNIESFGGDPDNVTIFGISAGGFSVGFHMVSPSSRGLFHKGIMQSGSPMNPLLMQQNPLANAIKLAKALGCTSEDPDQVLRFLQSAAADDIVATTKEMSKEKEALRTTTLIFTPIVEVTGAEPFLPDIPDNLFKRGQFANVPVIIGCCSNEGSVIAMFDGVGDEAFDTFNKNPEWLVPPCLELKSGSDEAKEAQKAIWDFYLKGNPISWENIKDYLKIQSDNLFVLGMHLTRTELLKKSTAPVYTYLFKNHSKCFCQFLIQAMPMFASVFDPLETCHGSDSGYVYNSKGLLWKPPTPVEMEDIKKHVKAWTNFASTGNPNSDELGVRWENDSKNEPRYMDIGTTWLMKEGVVFADRMSFWEKLHSKYNS</sequence>
<dbReference type="PANTHER" id="PTHR43142">
    <property type="entry name" value="CARBOXYLIC ESTER HYDROLASE"/>
    <property type="match status" value="1"/>
</dbReference>
<dbReference type="InterPro" id="IPR019826">
    <property type="entry name" value="Carboxylesterase_B_AS"/>
</dbReference>
<gene>
    <name evidence="7" type="ORF">g.7204</name>
</gene>
<proteinExistence type="inferred from homology"/>
<dbReference type="Gene3D" id="3.40.50.1820">
    <property type="entry name" value="alpha/beta hydrolase"/>
    <property type="match status" value="1"/>
</dbReference>
<evidence type="ECO:0000313" key="7">
    <source>
        <dbReference type="EMBL" id="JAT24851.1"/>
    </source>
</evidence>
<evidence type="ECO:0000256" key="3">
    <source>
        <dbReference type="ARBA" id="ARBA00022801"/>
    </source>
</evidence>
<keyword evidence="4" id="KW-0325">Glycoprotein</keyword>
<evidence type="ECO:0000256" key="4">
    <source>
        <dbReference type="ARBA" id="ARBA00023180"/>
    </source>
</evidence>
<evidence type="ECO:0000256" key="2">
    <source>
        <dbReference type="ARBA" id="ARBA00022487"/>
    </source>
</evidence>
<feature type="domain" description="Carboxylesterase type B" evidence="6">
    <location>
        <begin position="7"/>
        <end position="525"/>
    </location>
</feature>
<name>A0A1B6LM84_9HEMI</name>
<protein>
    <recommendedName>
        <fullName evidence="5">Carboxylic ester hydrolase</fullName>
        <ecNumber evidence="5">3.1.1.-</ecNumber>
    </recommendedName>
</protein>
<dbReference type="InterPro" id="IPR029058">
    <property type="entry name" value="AB_hydrolase_fold"/>
</dbReference>
<keyword evidence="3 5" id="KW-0378">Hydrolase</keyword>
<organism evidence="7">
    <name type="scientific">Graphocephala atropunctata</name>
    <dbReference type="NCBI Taxonomy" id="36148"/>
    <lineage>
        <taxon>Eukaryota</taxon>
        <taxon>Metazoa</taxon>
        <taxon>Ecdysozoa</taxon>
        <taxon>Arthropoda</taxon>
        <taxon>Hexapoda</taxon>
        <taxon>Insecta</taxon>
        <taxon>Pterygota</taxon>
        <taxon>Neoptera</taxon>
        <taxon>Paraneoptera</taxon>
        <taxon>Hemiptera</taxon>
        <taxon>Auchenorrhyncha</taxon>
        <taxon>Membracoidea</taxon>
        <taxon>Cicadellidae</taxon>
        <taxon>Cicadellinae</taxon>
        <taxon>Cicadellini</taxon>
        <taxon>Graphocephala</taxon>
    </lineage>
</organism>
<dbReference type="InterPro" id="IPR002018">
    <property type="entry name" value="CarbesteraseB"/>
</dbReference>
<evidence type="ECO:0000259" key="6">
    <source>
        <dbReference type="Pfam" id="PF00135"/>
    </source>
</evidence>
<dbReference type="EC" id="3.1.1.-" evidence="5"/>
<dbReference type="PROSITE" id="PS00122">
    <property type="entry name" value="CARBOXYLESTERASE_B_1"/>
    <property type="match status" value="1"/>
</dbReference>
<dbReference type="PANTHER" id="PTHR43142:SF1">
    <property type="entry name" value="CARBOXYLIC ESTER HYDROLASE"/>
    <property type="match status" value="1"/>
</dbReference>